<organism evidence="1 2">
    <name type="scientific">Didymella exigua CBS 183.55</name>
    <dbReference type="NCBI Taxonomy" id="1150837"/>
    <lineage>
        <taxon>Eukaryota</taxon>
        <taxon>Fungi</taxon>
        <taxon>Dikarya</taxon>
        <taxon>Ascomycota</taxon>
        <taxon>Pezizomycotina</taxon>
        <taxon>Dothideomycetes</taxon>
        <taxon>Pleosporomycetidae</taxon>
        <taxon>Pleosporales</taxon>
        <taxon>Pleosporineae</taxon>
        <taxon>Didymellaceae</taxon>
        <taxon>Didymella</taxon>
    </lineage>
</organism>
<protein>
    <submittedName>
        <fullName evidence="1">Uncharacterized protein</fullName>
    </submittedName>
</protein>
<proteinExistence type="predicted"/>
<dbReference type="GeneID" id="54352679"/>
<dbReference type="EMBL" id="ML978957">
    <property type="protein sequence ID" value="KAF1933793.1"/>
    <property type="molecule type" value="Genomic_DNA"/>
</dbReference>
<dbReference type="AlphaFoldDB" id="A0A6A5S1M3"/>
<dbReference type="OrthoDB" id="3668852at2759"/>
<dbReference type="Proteomes" id="UP000800082">
    <property type="component" value="Unassembled WGS sequence"/>
</dbReference>
<name>A0A6A5S1M3_9PLEO</name>
<keyword evidence="2" id="KW-1185">Reference proteome</keyword>
<gene>
    <name evidence="1" type="ORF">M421DRAFT_52337</name>
</gene>
<reference evidence="1" key="1">
    <citation type="journal article" date="2020" name="Stud. Mycol.">
        <title>101 Dothideomycetes genomes: a test case for predicting lifestyles and emergence of pathogens.</title>
        <authorList>
            <person name="Haridas S."/>
            <person name="Albert R."/>
            <person name="Binder M."/>
            <person name="Bloem J."/>
            <person name="Labutti K."/>
            <person name="Salamov A."/>
            <person name="Andreopoulos B."/>
            <person name="Baker S."/>
            <person name="Barry K."/>
            <person name="Bills G."/>
            <person name="Bluhm B."/>
            <person name="Cannon C."/>
            <person name="Castanera R."/>
            <person name="Culley D."/>
            <person name="Daum C."/>
            <person name="Ezra D."/>
            <person name="Gonzalez J."/>
            <person name="Henrissat B."/>
            <person name="Kuo A."/>
            <person name="Liang C."/>
            <person name="Lipzen A."/>
            <person name="Lutzoni F."/>
            <person name="Magnuson J."/>
            <person name="Mondo S."/>
            <person name="Nolan M."/>
            <person name="Ohm R."/>
            <person name="Pangilinan J."/>
            <person name="Park H.-J."/>
            <person name="Ramirez L."/>
            <person name="Alfaro M."/>
            <person name="Sun H."/>
            <person name="Tritt A."/>
            <person name="Yoshinaga Y."/>
            <person name="Zwiers L.-H."/>
            <person name="Turgeon B."/>
            <person name="Goodwin S."/>
            <person name="Spatafora J."/>
            <person name="Crous P."/>
            <person name="Grigoriev I."/>
        </authorList>
    </citation>
    <scope>NUCLEOTIDE SEQUENCE</scope>
    <source>
        <strain evidence="1">CBS 183.55</strain>
    </source>
</reference>
<evidence type="ECO:0000313" key="1">
    <source>
        <dbReference type="EMBL" id="KAF1933793.1"/>
    </source>
</evidence>
<evidence type="ECO:0000313" key="2">
    <source>
        <dbReference type="Proteomes" id="UP000800082"/>
    </source>
</evidence>
<accession>A0A6A5S1M3</accession>
<feature type="non-terminal residue" evidence="1">
    <location>
        <position position="1"/>
    </location>
</feature>
<sequence length="139" mass="15675">QPVSNDTDFYSSTQTPYLTACTLLEKARVLGNQSSRYHAAQFLHAWRERGSPFRGGGELASSQSRTGAEAKRLQLLSVRNDADRDFCFAWNMCTRYKAELAAVHIESQWASALLGQAYSNKIAQIRHDDFVSTNNRTRN</sequence>
<dbReference type="RefSeq" id="XP_033454041.1">
    <property type="nucleotide sequence ID" value="XM_033595011.1"/>
</dbReference>